<name>A0A3Q0J5J1_DIACI</name>
<dbReference type="Pfam" id="PF00008">
    <property type="entry name" value="EGF"/>
    <property type="match status" value="1"/>
</dbReference>
<dbReference type="InterPro" id="IPR000742">
    <property type="entry name" value="EGF"/>
</dbReference>
<feature type="disulfide bond" evidence="1">
    <location>
        <begin position="6"/>
        <end position="15"/>
    </location>
</feature>
<comment type="caution">
    <text evidence="1">Lacks conserved residue(s) required for the propagation of feature annotation.</text>
</comment>
<evidence type="ECO:0000259" key="2">
    <source>
        <dbReference type="PROSITE" id="PS50026"/>
    </source>
</evidence>
<dbReference type="PROSITE" id="PS01186">
    <property type="entry name" value="EGF_2"/>
    <property type="match status" value="1"/>
</dbReference>
<feature type="non-terminal residue" evidence="4">
    <location>
        <position position="1"/>
    </location>
</feature>
<keyword evidence="1" id="KW-0245">EGF-like domain</keyword>
<dbReference type="Proteomes" id="UP000079169">
    <property type="component" value="Unplaced"/>
</dbReference>
<feature type="disulfide bond" evidence="1">
    <location>
        <begin position="44"/>
        <end position="53"/>
    </location>
</feature>
<feature type="domain" description="EGF-like" evidence="2">
    <location>
        <begin position="17"/>
        <end position="54"/>
    </location>
</feature>
<dbReference type="RefSeq" id="XP_026683757.1">
    <property type="nucleotide sequence ID" value="XM_026827956.1"/>
</dbReference>
<evidence type="ECO:0000256" key="1">
    <source>
        <dbReference type="PROSITE-ProRule" id="PRU00076"/>
    </source>
</evidence>
<dbReference type="AlphaFoldDB" id="A0A3Q0J5J1"/>
<sequence>TFSCSCFEGFSGEHCEHGPLCQSESCSGGATCRQLGSLHTSCECPAGTSGPSCLDCHNGTISSCMLKCPGSSPGLGQHKLD</sequence>
<dbReference type="PaxDb" id="121845-A0A3Q0J5J1"/>
<dbReference type="Gene3D" id="2.10.25.10">
    <property type="entry name" value="Laminin"/>
    <property type="match status" value="1"/>
</dbReference>
<evidence type="ECO:0000313" key="4">
    <source>
        <dbReference type="RefSeq" id="XP_026683757.1"/>
    </source>
</evidence>
<evidence type="ECO:0000313" key="3">
    <source>
        <dbReference type="Proteomes" id="UP000079169"/>
    </source>
</evidence>
<dbReference type="PROSITE" id="PS50026">
    <property type="entry name" value="EGF_3"/>
    <property type="match status" value="2"/>
</dbReference>
<proteinExistence type="predicted"/>
<dbReference type="KEGG" id="dci:103515187"/>
<dbReference type="GeneID" id="103515187"/>
<reference evidence="4" key="1">
    <citation type="submission" date="2025-08" db="UniProtKB">
        <authorList>
            <consortium name="RefSeq"/>
        </authorList>
    </citation>
    <scope>IDENTIFICATION</scope>
</reference>
<protein>
    <submittedName>
        <fullName evidence="4">Sushi, nidogen and EGF-like domain-containing protein 1</fullName>
    </submittedName>
</protein>
<gene>
    <name evidence="4" type="primary">LOC103515187</name>
</gene>
<keyword evidence="3" id="KW-1185">Reference proteome</keyword>
<organism evidence="3 4">
    <name type="scientific">Diaphorina citri</name>
    <name type="common">Asian citrus psyllid</name>
    <dbReference type="NCBI Taxonomy" id="121845"/>
    <lineage>
        <taxon>Eukaryota</taxon>
        <taxon>Metazoa</taxon>
        <taxon>Ecdysozoa</taxon>
        <taxon>Arthropoda</taxon>
        <taxon>Hexapoda</taxon>
        <taxon>Insecta</taxon>
        <taxon>Pterygota</taxon>
        <taxon>Neoptera</taxon>
        <taxon>Paraneoptera</taxon>
        <taxon>Hemiptera</taxon>
        <taxon>Sternorrhyncha</taxon>
        <taxon>Psylloidea</taxon>
        <taxon>Psyllidae</taxon>
        <taxon>Diaphorininae</taxon>
        <taxon>Diaphorina</taxon>
    </lineage>
</organism>
<dbReference type="PROSITE" id="PS00022">
    <property type="entry name" value="EGF_1"/>
    <property type="match status" value="2"/>
</dbReference>
<keyword evidence="1" id="KW-1015">Disulfide bond</keyword>
<feature type="domain" description="EGF-like" evidence="2">
    <location>
        <begin position="1"/>
        <end position="16"/>
    </location>
</feature>
<accession>A0A3Q0J5J1</accession>